<accession>A0A3P7X858</accession>
<dbReference type="EMBL" id="UZAH01003809">
    <property type="protein sequence ID" value="VDO25612.1"/>
    <property type="molecule type" value="Genomic_DNA"/>
</dbReference>
<sequence>MLVSLLHSEQLLISEKLPPAACGPQLELSASTELFAIILVHHDLDFMEFRRVLEKFPQCLWEHEPPSVFDVAVVNAKQNKLLVYPELCVPLTKIKTKLLKLWFSQRNLAREVLQMIHLHPKWVLILHETAVGEDK</sequence>
<evidence type="ECO:0000313" key="2">
    <source>
        <dbReference type="Proteomes" id="UP000050761"/>
    </source>
</evidence>
<evidence type="ECO:0000313" key="3">
    <source>
        <dbReference type="WBParaSite" id="HPBE_0000248201-mRNA-1"/>
    </source>
</evidence>
<dbReference type="WBParaSite" id="HPBE_0000248201-mRNA-1">
    <property type="protein sequence ID" value="HPBE_0000248201-mRNA-1"/>
    <property type="gene ID" value="HPBE_0000248201"/>
</dbReference>
<reference evidence="1 2" key="1">
    <citation type="submission" date="2018-11" db="EMBL/GenBank/DDBJ databases">
        <authorList>
            <consortium name="Pathogen Informatics"/>
        </authorList>
    </citation>
    <scope>NUCLEOTIDE SEQUENCE [LARGE SCALE GENOMIC DNA]</scope>
</reference>
<dbReference type="AlphaFoldDB" id="A0A183F8J0"/>
<proteinExistence type="predicted"/>
<evidence type="ECO:0000313" key="1">
    <source>
        <dbReference type="EMBL" id="VDO25612.1"/>
    </source>
</evidence>
<organism evidence="2 3">
    <name type="scientific">Heligmosomoides polygyrus</name>
    <name type="common">Parasitic roundworm</name>
    <dbReference type="NCBI Taxonomy" id="6339"/>
    <lineage>
        <taxon>Eukaryota</taxon>
        <taxon>Metazoa</taxon>
        <taxon>Ecdysozoa</taxon>
        <taxon>Nematoda</taxon>
        <taxon>Chromadorea</taxon>
        <taxon>Rhabditida</taxon>
        <taxon>Rhabditina</taxon>
        <taxon>Rhabditomorpha</taxon>
        <taxon>Strongyloidea</taxon>
        <taxon>Heligmosomidae</taxon>
        <taxon>Heligmosomoides</taxon>
    </lineage>
</organism>
<accession>A0A183F8J0</accession>
<dbReference type="Proteomes" id="UP000050761">
    <property type="component" value="Unassembled WGS sequence"/>
</dbReference>
<keyword evidence="2" id="KW-1185">Reference proteome</keyword>
<protein>
    <submittedName>
        <fullName evidence="3">FBD domain-containing protein</fullName>
    </submittedName>
</protein>
<gene>
    <name evidence="1" type="ORF">HPBE_LOCUS2483</name>
</gene>
<reference evidence="3" key="2">
    <citation type="submission" date="2019-09" db="UniProtKB">
        <authorList>
            <consortium name="WormBaseParasite"/>
        </authorList>
    </citation>
    <scope>IDENTIFICATION</scope>
</reference>
<name>A0A183F8J0_HELPZ</name>